<evidence type="ECO:0000313" key="2">
    <source>
        <dbReference type="Proteomes" id="UP000595481"/>
    </source>
</evidence>
<organism evidence="1 2">
    <name type="scientific">Aeromonas jandaei</name>
    <dbReference type="NCBI Taxonomy" id="650"/>
    <lineage>
        <taxon>Bacteria</taxon>
        <taxon>Pseudomonadati</taxon>
        <taxon>Pseudomonadota</taxon>
        <taxon>Gammaproteobacteria</taxon>
        <taxon>Aeromonadales</taxon>
        <taxon>Aeromonadaceae</taxon>
        <taxon>Aeromonas</taxon>
    </lineage>
</organism>
<name>A0A7T4AAS1_AERJA</name>
<sequence length="78" mass="8721">MTLKHHCIALAHRFRLGHHVESALTLPDVLEQVLLALPQEHRSEAARIIAALLACQERHDWLGLADWLEGELAALLST</sequence>
<dbReference type="GeneID" id="69550129"/>
<reference evidence="1 2" key="1">
    <citation type="submission" date="2020-12" db="EMBL/GenBank/DDBJ databases">
        <title>FDA dAtabase for Regulatory Grade micrObial Sequences (FDA-ARGOS): Supporting development and validation of Infectious Disease Dx tests.</title>
        <authorList>
            <person name="Sproer C."/>
            <person name="Gronow S."/>
            <person name="Severitt S."/>
            <person name="Schroder I."/>
            <person name="Tallon L."/>
            <person name="Sadzewicz L."/>
            <person name="Zhao X."/>
            <person name="Boylan J."/>
            <person name="Ott S."/>
            <person name="Bowen H."/>
            <person name="Vavikolanu K."/>
            <person name="Mehta A."/>
            <person name="Aluvathingal J."/>
            <person name="Nadendla S."/>
            <person name="Lowell S."/>
            <person name="Myers T."/>
            <person name="Yan Y."/>
            <person name="Sichtig H."/>
        </authorList>
    </citation>
    <scope>NUCLEOTIDE SEQUENCE [LARGE SCALE GENOMIC DNA]</scope>
    <source>
        <strain evidence="1 2">FDAARGOS_986</strain>
    </source>
</reference>
<dbReference type="RefSeq" id="WP_082035534.1">
    <property type="nucleotide sequence ID" value="NZ_CAWMFX010000057.1"/>
</dbReference>
<gene>
    <name evidence="1" type="ORF">I6H43_02555</name>
</gene>
<dbReference type="Proteomes" id="UP000595481">
    <property type="component" value="Chromosome"/>
</dbReference>
<evidence type="ECO:0000313" key="1">
    <source>
        <dbReference type="EMBL" id="QQB20443.1"/>
    </source>
</evidence>
<accession>A0A7T4AAS1</accession>
<dbReference type="EMBL" id="CP066092">
    <property type="protein sequence ID" value="QQB20443.1"/>
    <property type="molecule type" value="Genomic_DNA"/>
</dbReference>
<keyword evidence="2" id="KW-1185">Reference proteome</keyword>
<proteinExistence type="predicted"/>
<protein>
    <submittedName>
        <fullName evidence="1">Uncharacterized protein</fullName>
    </submittedName>
</protein>